<accession>A0A167X695</accession>
<feature type="region of interest" description="Disordered" evidence="1">
    <location>
        <begin position="271"/>
        <end position="347"/>
    </location>
</feature>
<feature type="transmembrane region" description="Helical" evidence="2">
    <location>
        <begin position="207"/>
        <end position="230"/>
    </location>
</feature>
<proteinExistence type="predicted"/>
<name>A0A167X695_9AGAM</name>
<reference evidence="4 5" key="1">
    <citation type="journal article" date="2016" name="Mol. Biol. Evol.">
        <title>Comparative Genomics of Early-Diverging Mushroom-Forming Fungi Provides Insights into the Origins of Lignocellulose Decay Capabilities.</title>
        <authorList>
            <person name="Nagy L.G."/>
            <person name="Riley R."/>
            <person name="Tritt A."/>
            <person name="Adam C."/>
            <person name="Daum C."/>
            <person name="Floudas D."/>
            <person name="Sun H."/>
            <person name="Yadav J.S."/>
            <person name="Pangilinan J."/>
            <person name="Larsson K.H."/>
            <person name="Matsuura K."/>
            <person name="Barry K."/>
            <person name="Labutti K."/>
            <person name="Kuo R."/>
            <person name="Ohm R.A."/>
            <person name="Bhattacharya S.S."/>
            <person name="Shirouzu T."/>
            <person name="Yoshinaga Y."/>
            <person name="Martin F.M."/>
            <person name="Grigoriev I.V."/>
            <person name="Hibbett D.S."/>
        </authorList>
    </citation>
    <scope>NUCLEOTIDE SEQUENCE [LARGE SCALE GENOMIC DNA]</scope>
    <source>
        <strain evidence="4 5">CBS 109695</strain>
    </source>
</reference>
<feature type="compositionally biased region" description="Polar residues" evidence="1">
    <location>
        <begin position="305"/>
        <end position="320"/>
    </location>
</feature>
<protein>
    <submittedName>
        <fullName evidence="4">Uncharacterized protein</fullName>
    </submittedName>
</protein>
<keyword evidence="5" id="KW-1185">Reference proteome</keyword>
<feature type="signal peptide" evidence="3">
    <location>
        <begin position="1"/>
        <end position="22"/>
    </location>
</feature>
<dbReference type="EMBL" id="KV417770">
    <property type="protein sequence ID" value="KZP06867.1"/>
    <property type="molecule type" value="Genomic_DNA"/>
</dbReference>
<dbReference type="OrthoDB" id="2757214at2759"/>
<sequence length="360" mass="38386">MAFYRILVFSSALSWSPLAVRGQGQGNTTCKGTSLDWYTSVVGETPCQTYQSLRRICAPNYTTRGFPIDPLGIGCNDPGDRQCCCNSIAFGLGMLCINCQQGTGTDVLPDQGISGAPGAYETYLFGCAPITNQSLPSNVQQTVCNDQLKIDDDMYGIFWPNGQWIYEEARSKILAGFTAKANNTFSAHCNTTTPTPTPKHSSISGGAIGGIAVAAVAGIAFAGFIIWFFLRRHRAAVDMIQPANSRNMGEMDRQIDPFYPQPSDVTAALMSDAPTSSAPTSSTPPPPTTRCVAPEKGTVVMGWNRGSSNVGGSSTISTSAPTVEPTPPEPERHLDAGQLGRSPSGRLPPAYGEQVFIFYI</sequence>
<evidence type="ECO:0000256" key="1">
    <source>
        <dbReference type="SAM" id="MobiDB-lite"/>
    </source>
</evidence>
<evidence type="ECO:0000313" key="5">
    <source>
        <dbReference type="Proteomes" id="UP000076532"/>
    </source>
</evidence>
<keyword evidence="3" id="KW-0732">Signal</keyword>
<keyword evidence="2" id="KW-0472">Membrane</keyword>
<organism evidence="4 5">
    <name type="scientific">Athelia psychrophila</name>
    <dbReference type="NCBI Taxonomy" id="1759441"/>
    <lineage>
        <taxon>Eukaryota</taxon>
        <taxon>Fungi</taxon>
        <taxon>Dikarya</taxon>
        <taxon>Basidiomycota</taxon>
        <taxon>Agaricomycotina</taxon>
        <taxon>Agaricomycetes</taxon>
        <taxon>Agaricomycetidae</taxon>
        <taxon>Atheliales</taxon>
        <taxon>Atheliaceae</taxon>
        <taxon>Athelia</taxon>
    </lineage>
</organism>
<keyword evidence="2" id="KW-0812">Transmembrane</keyword>
<keyword evidence="2" id="KW-1133">Transmembrane helix</keyword>
<feature type="chain" id="PRO_5007894262" evidence="3">
    <location>
        <begin position="23"/>
        <end position="360"/>
    </location>
</feature>
<dbReference type="STRING" id="436010.A0A167X695"/>
<evidence type="ECO:0000256" key="3">
    <source>
        <dbReference type="SAM" id="SignalP"/>
    </source>
</evidence>
<dbReference type="AlphaFoldDB" id="A0A167X695"/>
<gene>
    <name evidence="4" type="ORF">FIBSPDRAFT_1053278</name>
</gene>
<dbReference type="Proteomes" id="UP000076532">
    <property type="component" value="Unassembled WGS sequence"/>
</dbReference>
<evidence type="ECO:0000256" key="2">
    <source>
        <dbReference type="SAM" id="Phobius"/>
    </source>
</evidence>
<evidence type="ECO:0000313" key="4">
    <source>
        <dbReference type="EMBL" id="KZP06867.1"/>
    </source>
</evidence>